<dbReference type="Pfam" id="PF19700">
    <property type="entry name" value="DUF6198"/>
    <property type="match status" value="1"/>
</dbReference>
<keyword evidence="1" id="KW-0812">Transmembrane</keyword>
<keyword evidence="1" id="KW-1133">Transmembrane helix</keyword>
<name>A0A0B5QY66_CLOBE</name>
<reference evidence="3" key="1">
    <citation type="submission" date="2014-12" db="EMBL/GenBank/DDBJ databases">
        <title>Genome sequence of Clostridium beijerinckii strain 59B.</title>
        <authorList>
            <person name="Little G.T."/>
            <person name="Minton N.P."/>
        </authorList>
    </citation>
    <scope>NUCLEOTIDE SEQUENCE [LARGE SCALE GENOMIC DNA]</scope>
    <source>
        <strain evidence="3">59B</strain>
    </source>
</reference>
<dbReference type="OrthoDB" id="154912at2"/>
<proteinExistence type="predicted"/>
<gene>
    <name evidence="2" type="ORF">LF65_05417</name>
</gene>
<dbReference type="EMBL" id="CP010086">
    <property type="protein sequence ID" value="AJH01934.1"/>
    <property type="molecule type" value="Genomic_DNA"/>
</dbReference>
<dbReference type="Proteomes" id="UP000031866">
    <property type="component" value="Chromosome"/>
</dbReference>
<evidence type="ECO:0000256" key="1">
    <source>
        <dbReference type="SAM" id="Phobius"/>
    </source>
</evidence>
<dbReference type="InterPro" id="IPR038750">
    <property type="entry name" value="YczE/YyaS-like"/>
</dbReference>
<evidence type="ECO:0000313" key="3">
    <source>
        <dbReference type="Proteomes" id="UP000031866"/>
    </source>
</evidence>
<dbReference type="AlphaFoldDB" id="A0A0B5QY66"/>
<evidence type="ECO:0000313" key="2">
    <source>
        <dbReference type="EMBL" id="AJH01934.1"/>
    </source>
</evidence>
<keyword evidence="1" id="KW-0472">Membrane</keyword>
<dbReference type="KEGG" id="cbei:LF65_05417"/>
<dbReference type="STRING" id="1520.LF65_05417"/>
<sequence>MTLGVLLTVKSEVGAGAYDSINFRLANLLKINVSIAIWLTSFIVVIVTSIIRRKFLKLTTFLTDIVLGISTDMWVMIIKNISFNTIAEIVFTFSIGICLISQVLQYILFLNYL</sequence>
<feature type="transmembrane region" description="Helical" evidence="1">
    <location>
        <begin position="89"/>
        <end position="110"/>
    </location>
</feature>
<accession>A0A0B5QY66</accession>
<dbReference type="RefSeq" id="WP_041900402.1">
    <property type="nucleotide sequence ID" value="NZ_CP010086.2"/>
</dbReference>
<feature type="transmembrane region" description="Helical" evidence="1">
    <location>
        <begin position="58"/>
        <end position="77"/>
    </location>
</feature>
<feature type="transmembrane region" description="Helical" evidence="1">
    <location>
        <begin position="31"/>
        <end position="51"/>
    </location>
</feature>
<protein>
    <submittedName>
        <fullName evidence="2">Uncharacterized protein</fullName>
    </submittedName>
</protein>
<organism evidence="2 3">
    <name type="scientific">Clostridium beijerinckii</name>
    <name type="common">Clostridium MP</name>
    <dbReference type="NCBI Taxonomy" id="1520"/>
    <lineage>
        <taxon>Bacteria</taxon>
        <taxon>Bacillati</taxon>
        <taxon>Bacillota</taxon>
        <taxon>Clostridia</taxon>
        <taxon>Eubacteriales</taxon>
        <taxon>Clostridiaceae</taxon>
        <taxon>Clostridium</taxon>
    </lineage>
</organism>